<organism evidence="1 3">
    <name type="scientific">Flavobacterium hydatis</name>
    <name type="common">Cytophaga aquatilis</name>
    <dbReference type="NCBI Taxonomy" id="991"/>
    <lineage>
        <taxon>Bacteria</taxon>
        <taxon>Pseudomonadati</taxon>
        <taxon>Bacteroidota</taxon>
        <taxon>Flavobacteriia</taxon>
        <taxon>Flavobacteriales</taxon>
        <taxon>Flavobacteriaceae</taxon>
        <taxon>Flavobacterium</taxon>
    </lineage>
</organism>
<name>A0A086A925_FLAHY</name>
<dbReference type="eggNOG" id="ENOG5033WD8">
    <property type="taxonomic scope" value="Bacteria"/>
</dbReference>
<dbReference type="AlphaFoldDB" id="A0A086A925"/>
<dbReference type="Proteomes" id="UP000028712">
    <property type="component" value="Unassembled WGS sequence"/>
</dbReference>
<evidence type="ECO:0000313" key="3">
    <source>
        <dbReference type="Proteomes" id="UP000028712"/>
    </source>
</evidence>
<protein>
    <submittedName>
        <fullName evidence="1">Uncharacterized protein</fullName>
    </submittedName>
</protein>
<comment type="caution">
    <text evidence="1">The sequence shown here is derived from an EMBL/GenBank/DDBJ whole genome shotgun (WGS) entry which is preliminary data.</text>
</comment>
<dbReference type="RefSeq" id="WP_035625271.1">
    <property type="nucleotide sequence ID" value="NZ_JBEWQG010000020.1"/>
</dbReference>
<dbReference type="Proteomes" id="UP000198424">
    <property type="component" value="Unassembled WGS sequence"/>
</dbReference>
<proteinExistence type="predicted"/>
<evidence type="ECO:0000313" key="1">
    <source>
        <dbReference type="EMBL" id="KFF13189.1"/>
    </source>
</evidence>
<dbReference type="EMBL" id="MUGY01000010">
    <property type="protein sequence ID" value="OXA94193.1"/>
    <property type="molecule type" value="Genomic_DNA"/>
</dbReference>
<keyword evidence="4" id="KW-1185">Reference proteome</keyword>
<dbReference type="EMBL" id="JPRM01000029">
    <property type="protein sequence ID" value="KFF13189.1"/>
    <property type="molecule type" value="Genomic_DNA"/>
</dbReference>
<sequence>MKKVILMCTVFILFNCKSQSRIDLANLDLKSSLNDLIENKIKHQNLDQTTGLPYYETFKVDKYSFADVNFSIEYPKEKFLKSAVGFLVDNQKDNNLKGFYLSTYNFSETNTLFEALKQKYGEPTTIKIASDSWPYSAFYWKNTAGDFDILLNQVKEEYKVEGKMISGFSCTLYFIEKNLKIGNVTNRENVLDNFIEKNSR</sequence>
<reference evidence="2 4" key="2">
    <citation type="submission" date="2016-11" db="EMBL/GenBank/DDBJ databases">
        <title>Whole genomes of Flavobacteriaceae.</title>
        <authorList>
            <person name="Stine C."/>
            <person name="Li C."/>
            <person name="Tadesse D."/>
        </authorList>
    </citation>
    <scope>NUCLEOTIDE SEQUENCE [LARGE SCALE GENOMIC DNA]</scope>
    <source>
        <strain evidence="2 4">ATCC 29551</strain>
    </source>
</reference>
<gene>
    <name evidence="2" type="ORF">B0A62_11075</name>
    <name evidence="1" type="ORF">IW20_17985</name>
</gene>
<accession>A0A086A925</accession>
<evidence type="ECO:0000313" key="2">
    <source>
        <dbReference type="EMBL" id="OXA94193.1"/>
    </source>
</evidence>
<dbReference type="OrthoDB" id="1272347at2"/>
<evidence type="ECO:0000313" key="4">
    <source>
        <dbReference type="Proteomes" id="UP000198424"/>
    </source>
</evidence>
<dbReference type="STRING" id="991.IW20_17985"/>
<reference evidence="1 3" key="1">
    <citation type="submission" date="2014-07" db="EMBL/GenBank/DDBJ databases">
        <title>Genome of Flavobacterium hydatis DSM 2063.</title>
        <authorList>
            <person name="Pipes S.E."/>
            <person name="Stropko S.J."/>
            <person name="Newman J.D."/>
        </authorList>
    </citation>
    <scope>NUCLEOTIDE SEQUENCE [LARGE SCALE GENOMIC DNA]</scope>
    <source>
        <strain evidence="1 3">DSM 2063</strain>
    </source>
</reference>